<feature type="transmembrane region" description="Helical" evidence="7">
    <location>
        <begin position="105"/>
        <end position="124"/>
    </location>
</feature>
<evidence type="ECO:0000256" key="7">
    <source>
        <dbReference type="SAM" id="Phobius"/>
    </source>
</evidence>
<sequence>MWPGPRSDRIGRKPTIVCGLWLLAAGVASVTLVAGTVAWLAAAVVMGVGMALLYPNLIAAVADISHPNWRSSSLGTYRYWRDTGYALGALVLGGIAQAAGLIAPAFWFTAALLLASSLWVLLRAKETHPRLHPR</sequence>
<keyword evidence="6 7" id="KW-0472">Membrane</keyword>
<dbReference type="InterPro" id="IPR011701">
    <property type="entry name" value="MFS"/>
</dbReference>
<evidence type="ECO:0000313" key="9">
    <source>
        <dbReference type="EMBL" id="OIQ69666.1"/>
    </source>
</evidence>
<protein>
    <submittedName>
        <fullName evidence="9">Putative transporter</fullName>
    </submittedName>
</protein>
<comment type="subcellular location">
    <subcellularLocation>
        <location evidence="1">Cell membrane</location>
        <topology evidence="1">Multi-pass membrane protein</topology>
    </subcellularLocation>
</comment>
<evidence type="ECO:0000259" key="8">
    <source>
        <dbReference type="PROSITE" id="PS50850"/>
    </source>
</evidence>
<dbReference type="PANTHER" id="PTHR23517">
    <property type="entry name" value="RESISTANCE PROTEIN MDTM, PUTATIVE-RELATED-RELATED"/>
    <property type="match status" value="1"/>
</dbReference>
<keyword evidence="4 7" id="KW-0812">Transmembrane</keyword>
<name>A0A1J5PEL8_9ZZZZ</name>
<dbReference type="InterPro" id="IPR050171">
    <property type="entry name" value="MFS_Transporters"/>
</dbReference>
<keyword evidence="2" id="KW-0813">Transport</keyword>
<dbReference type="PROSITE" id="PS50850">
    <property type="entry name" value="MFS"/>
    <property type="match status" value="1"/>
</dbReference>
<evidence type="ECO:0000256" key="3">
    <source>
        <dbReference type="ARBA" id="ARBA00022475"/>
    </source>
</evidence>
<dbReference type="AlphaFoldDB" id="A0A1J5PEL8"/>
<dbReference type="InterPro" id="IPR020846">
    <property type="entry name" value="MFS_dom"/>
</dbReference>
<keyword evidence="5 7" id="KW-1133">Transmembrane helix</keyword>
<accession>A0A1J5PEL8</accession>
<evidence type="ECO:0000256" key="5">
    <source>
        <dbReference type="ARBA" id="ARBA00022989"/>
    </source>
</evidence>
<reference evidence="9" key="1">
    <citation type="submission" date="2016-10" db="EMBL/GenBank/DDBJ databases">
        <title>Sequence of Gallionella enrichment culture.</title>
        <authorList>
            <person name="Poehlein A."/>
            <person name="Muehling M."/>
            <person name="Daniel R."/>
        </authorList>
    </citation>
    <scope>NUCLEOTIDE SEQUENCE</scope>
</reference>
<evidence type="ECO:0000256" key="2">
    <source>
        <dbReference type="ARBA" id="ARBA00022448"/>
    </source>
</evidence>
<dbReference type="GO" id="GO:0022857">
    <property type="term" value="F:transmembrane transporter activity"/>
    <property type="evidence" value="ECO:0007669"/>
    <property type="project" value="InterPro"/>
</dbReference>
<organism evidence="9">
    <name type="scientific">mine drainage metagenome</name>
    <dbReference type="NCBI Taxonomy" id="410659"/>
    <lineage>
        <taxon>unclassified sequences</taxon>
        <taxon>metagenomes</taxon>
        <taxon>ecological metagenomes</taxon>
    </lineage>
</organism>
<dbReference type="SUPFAM" id="SSF103473">
    <property type="entry name" value="MFS general substrate transporter"/>
    <property type="match status" value="1"/>
</dbReference>
<gene>
    <name evidence="9" type="ORF">GALL_487320</name>
</gene>
<dbReference type="InterPro" id="IPR036259">
    <property type="entry name" value="MFS_trans_sf"/>
</dbReference>
<evidence type="ECO:0000256" key="1">
    <source>
        <dbReference type="ARBA" id="ARBA00004651"/>
    </source>
</evidence>
<dbReference type="Gene3D" id="1.20.1250.20">
    <property type="entry name" value="MFS general substrate transporter like domains"/>
    <property type="match status" value="1"/>
</dbReference>
<dbReference type="GO" id="GO:0005886">
    <property type="term" value="C:plasma membrane"/>
    <property type="evidence" value="ECO:0007669"/>
    <property type="project" value="UniProtKB-SubCell"/>
</dbReference>
<dbReference type="Pfam" id="PF07690">
    <property type="entry name" value="MFS_1"/>
    <property type="match status" value="1"/>
</dbReference>
<keyword evidence="3" id="KW-1003">Cell membrane</keyword>
<dbReference type="EMBL" id="MLJW01004598">
    <property type="protein sequence ID" value="OIQ69666.1"/>
    <property type="molecule type" value="Genomic_DNA"/>
</dbReference>
<dbReference type="PANTHER" id="PTHR23517:SF3">
    <property type="entry name" value="INTEGRAL MEMBRANE TRANSPORT PROTEIN"/>
    <property type="match status" value="1"/>
</dbReference>
<feature type="domain" description="Major facilitator superfamily (MFS) profile" evidence="8">
    <location>
        <begin position="1"/>
        <end position="134"/>
    </location>
</feature>
<proteinExistence type="predicted"/>
<evidence type="ECO:0000256" key="4">
    <source>
        <dbReference type="ARBA" id="ARBA00022692"/>
    </source>
</evidence>
<evidence type="ECO:0000256" key="6">
    <source>
        <dbReference type="ARBA" id="ARBA00023136"/>
    </source>
</evidence>
<comment type="caution">
    <text evidence="9">The sequence shown here is derived from an EMBL/GenBank/DDBJ whole genome shotgun (WGS) entry which is preliminary data.</text>
</comment>